<protein>
    <submittedName>
        <fullName evidence="1">Uncharacterized protein</fullName>
    </submittedName>
</protein>
<reference evidence="1" key="1">
    <citation type="submission" date="2025-08" db="UniProtKB">
        <authorList>
            <consortium name="Ensembl"/>
        </authorList>
    </citation>
    <scope>IDENTIFICATION</scope>
</reference>
<organism evidence="1 2">
    <name type="scientific">Phasianus colchicus</name>
    <name type="common">Common pheasant</name>
    <dbReference type="NCBI Taxonomy" id="9054"/>
    <lineage>
        <taxon>Eukaryota</taxon>
        <taxon>Metazoa</taxon>
        <taxon>Chordata</taxon>
        <taxon>Craniata</taxon>
        <taxon>Vertebrata</taxon>
        <taxon>Euteleostomi</taxon>
        <taxon>Archelosauria</taxon>
        <taxon>Archosauria</taxon>
        <taxon>Dinosauria</taxon>
        <taxon>Saurischia</taxon>
        <taxon>Theropoda</taxon>
        <taxon>Coelurosauria</taxon>
        <taxon>Aves</taxon>
        <taxon>Neognathae</taxon>
        <taxon>Galloanserae</taxon>
        <taxon>Galliformes</taxon>
        <taxon>Phasianidae</taxon>
        <taxon>Phasianinae</taxon>
        <taxon>Phasianus</taxon>
    </lineage>
</organism>
<evidence type="ECO:0000313" key="2">
    <source>
        <dbReference type="Proteomes" id="UP000472261"/>
    </source>
</evidence>
<name>A0A669PWV6_PHACC</name>
<dbReference type="AlphaFoldDB" id="A0A669PWV6"/>
<proteinExistence type="predicted"/>
<evidence type="ECO:0000313" key="1">
    <source>
        <dbReference type="Ensembl" id="ENSPCLP00000011950.1"/>
    </source>
</evidence>
<keyword evidence="2" id="KW-1185">Reference proteome</keyword>
<accession>A0A669PWV6</accession>
<dbReference type="Ensembl" id="ENSPCLT00000015943.1">
    <property type="protein sequence ID" value="ENSPCLP00000011950.1"/>
    <property type="gene ID" value="ENSPCLG00000009829.1"/>
</dbReference>
<reference evidence="1" key="2">
    <citation type="submission" date="2025-09" db="UniProtKB">
        <authorList>
            <consortium name="Ensembl"/>
        </authorList>
    </citation>
    <scope>IDENTIFICATION</scope>
</reference>
<sequence length="93" mass="9638">KTKCKSLAFKTKAMGCSTKCTPNESLQTLAGHIIPGDMGLDLGSLKTNPKMDLSSTGFFKSGKMGSILSSAAGILPKTLLVSFQKALESTGAL</sequence>
<dbReference type="Proteomes" id="UP000472261">
    <property type="component" value="Unplaced"/>
</dbReference>